<name>A0ABW4VKN0_9BACT</name>
<sequence>MERYRNSSGGSGVSAYEIGSDYILVKFSGTARTYRYSYRKAGQNHVENLKRLAKSGSGLNSYINIHVKNLYDK</sequence>
<evidence type="ECO:0000313" key="1">
    <source>
        <dbReference type="EMBL" id="MFD2033823.1"/>
    </source>
</evidence>
<accession>A0ABW4VKN0</accession>
<protein>
    <recommendedName>
        <fullName evidence="3">KTSC domain-containing protein</fullName>
    </recommendedName>
</protein>
<reference evidence="2" key="1">
    <citation type="journal article" date="2019" name="Int. J. Syst. Evol. Microbiol.">
        <title>The Global Catalogue of Microorganisms (GCM) 10K type strain sequencing project: providing services to taxonomists for standard genome sequencing and annotation.</title>
        <authorList>
            <consortium name="The Broad Institute Genomics Platform"/>
            <consortium name="The Broad Institute Genome Sequencing Center for Infectious Disease"/>
            <person name="Wu L."/>
            <person name="Ma J."/>
        </authorList>
    </citation>
    <scope>NUCLEOTIDE SEQUENCE [LARGE SCALE GENOMIC DNA]</scope>
    <source>
        <strain evidence="2">CGMCC 1.15180</strain>
    </source>
</reference>
<evidence type="ECO:0000313" key="2">
    <source>
        <dbReference type="Proteomes" id="UP001597361"/>
    </source>
</evidence>
<organism evidence="1 2">
    <name type="scientific">Belliella marina</name>
    <dbReference type="NCBI Taxonomy" id="1644146"/>
    <lineage>
        <taxon>Bacteria</taxon>
        <taxon>Pseudomonadati</taxon>
        <taxon>Bacteroidota</taxon>
        <taxon>Cytophagia</taxon>
        <taxon>Cytophagales</taxon>
        <taxon>Cyclobacteriaceae</taxon>
        <taxon>Belliella</taxon>
    </lineage>
</organism>
<proteinExistence type="predicted"/>
<keyword evidence="2" id="KW-1185">Reference proteome</keyword>
<dbReference type="EMBL" id="JBHUHR010000012">
    <property type="protein sequence ID" value="MFD2033823.1"/>
    <property type="molecule type" value="Genomic_DNA"/>
</dbReference>
<evidence type="ECO:0008006" key="3">
    <source>
        <dbReference type="Google" id="ProtNLM"/>
    </source>
</evidence>
<comment type="caution">
    <text evidence="1">The sequence shown here is derived from an EMBL/GenBank/DDBJ whole genome shotgun (WGS) entry which is preliminary data.</text>
</comment>
<dbReference type="Proteomes" id="UP001597361">
    <property type="component" value="Unassembled WGS sequence"/>
</dbReference>
<dbReference type="RefSeq" id="WP_376883513.1">
    <property type="nucleotide sequence ID" value="NZ_JBHUHR010000012.1"/>
</dbReference>
<gene>
    <name evidence="1" type="ORF">ACFSKL_03420</name>
</gene>